<evidence type="ECO:0000313" key="1">
    <source>
        <dbReference type="EnsemblPlants" id="MELO3C029524.2.1"/>
    </source>
</evidence>
<sequence>RKQETRLRRRGKVGVKERRGRVVAKNLWSPYPLNLKKC</sequence>
<dbReference type="Gramene" id="MELO3C029524.2.1">
    <property type="protein sequence ID" value="MELO3C029524.2.1"/>
    <property type="gene ID" value="MELO3C029524.2"/>
</dbReference>
<reference evidence="1" key="1">
    <citation type="submission" date="2023-03" db="UniProtKB">
        <authorList>
            <consortium name="EnsemblPlants"/>
        </authorList>
    </citation>
    <scope>IDENTIFICATION</scope>
</reference>
<dbReference type="AlphaFoldDB" id="A0A9I9E6M3"/>
<organism evidence="1">
    <name type="scientific">Cucumis melo</name>
    <name type="common">Muskmelon</name>
    <dbReference type="NCBI Taxonomy" id="3656"/>
    <lineage>
        <taxon>Eukaryota</taxon>
        <taxon>Viridiplantae</taxon>
        <taxon>Streptophyta</taxon>
        <taxon>Embryophyta</taxon>
        <taxon>Tracheophyta</taxon>
        <taxon>Spermatophyta</taxon>
        <taxon>Magnoliopsida</taxon>
        <taxon>eudicotyledons</taxon>
        <taxon>Gunneridae</taxon>
        <taxon>Pentapetalae</taxon>
        <taxon>rosids</taxon>
        <taxon>fabids</taxon>
        <taxon>Cucurbitales</taxon>
        <taxon>Cucurbitaceae</taxon>
        <taxon>Benincaseae</taxon>
        <taxon>Cucumis</taxon>
    </lineage>
</organism>
<proteinExistence type="predicted"/>
<protein>
    <submittedName>
        <fullName evidence="1">Uncharacterized protein</fullName>
    </submittedName>
</protein>
<dbReference type="EnsemblPlants" id="MELO3C029524.2.1">
    <property type="protein sequence ID" value="MELO3C029524.2.1"/>
    <property type="gene ID" value="MELO3C029524.2"/>
</dbReference>
<accession>A0A9I9E6M3</accession>
<name>A0A9I9E6M3_CUCME</name>